<evidence type="ECO:0000313" key="3">
    <source>
        <dbReference type="Proteomes" id="UP000001304"/>
    </source>
</evidence>
<keyword evidence="3" id="KW-1185">Reference proteome</keyword>
<sequence>MPLWKCQVCGLVLEGPEPPDKCPRCGAPKEQFKLLSDQEAQLVTRSRKSNYLHMKAVTLLQELLKIAEEGIQDNLDPPCVKIFTEEKEFALLTIQKIMAELEVHMKKGKWG</sequence>
<dbReference type="PROSITE" id="PS50903">
    <property type="entry name" value="RUBREDOXIN_LIKE"/>
    <property type="match status" value="1"/>
</dbReference>
<dbReference type="HOGENOM" id="CLU_2154004_0_0_2"/>
<dbReference type="GO" id="GO:0005506">
    <property type="term" value="F:iron ion binding"/>
    <property type="evidence" value="ECO:0007669"/>
    <property type="project" value="InterPro"/>
</dbReference>
<dbReference type="EMBL" id="CP002098">
    <property type="protein sequence ID" value="ADM28134.1"/>
    <property type="molecule type" value="Genomic_DNA"/>
</dbReference>
<evidence type="ECO:0000313" key="2">
    <source>
        <dbReference type="EMBL" id="ADM28134.1"/>
    </source>
</evidence>
<gene>
    <name evidence="2" type="ordered locus">Igag_1331</name>
</gene>
<organism evidence="2 3">
    <name type="scientific">Ignisphaera aggregans (strain DSM 17230 / JCM 13409 / AQ1.S1)</name>
    <dbReference type="NCBI Taxonomy" id="583356"/>
    <lineage>
        <taxon>Archaea</taxon>
        <taxon>Thermoproteota</taxon>
        <taxon>Thermoprotei</taxon>
        <taxon>Desulfurococcales</taxon>
        <taxon>Desulfurococcaceae</taxon>
        <taxon>Ignisphaera</taxon>
    </lineage>
</organism>
<feature type="domain" description="Rubredoxin-like" evidence="1">
    <location>
        <begin position="1"/>
        <end position="35"/>
    </location>
</feature>
<proteinExistence type="predicted"/>
<accession>E0SQ03</accession>
<dbReference type="Proteomes" id="UP000001304">
    <property type="component" value="Chromosome"/>
</dbReference>
<evidence type="ECO:0000259" key="1">
    <source>
        <dbReference type="PROSITE" id="PS50903"/>
    </source>
</evidence>
<dbReference type="Gene3D" id="2.20.28.10">
    <property type="match status" value="1"/>
</dbReference>
<reference evidence="2 3" key="1">
    <citation type="journal article" date="2010" name="Stand. Genomic Sci.">
        <title>Complete genome sequence of Ignisphaera aggregans type strain (AQ1.S1).</title>
        <authorList>
            <person name="Goker M."/>
            <person name="Held B."/>
            <person name="Lapidus A."/>
            <person name="Nolan M."/>
            <person name="Spring S."/>
            <person name="Yasawong M."/>
            <person name="Lucas S."/>
            <person name="Glavina Del Rio T."/>
            <person name="Tice H."/>
            <person name="Cheng J.F."/>
            <person name="Goodwin L."/>
            <person name="Tapia R."/>
            <person name="Pitluck S."/>
            <person name="Liolios K."/>
            <person name="Ivanova N."/>
            <person name="Mavromatis K."/>
            <person name="Mikhailova N."/>
            <person name="Pati A."/>
            <person name="Chen A."/>
            <person name="Palaniappan K."/>
            <person name="Brambilla E."/>
            <person name="Land M."/>
            <person name="Hauser L."/>
            <person name="Chang Y.J."/>
            <person name="Jeffries C.D."/>
            <person name="Brettin T."/>
            <person name="Detter J.C."/>
            <person name="Han C."/>
            <person name="Rohde M."/>
            <person name="Sikorski J."/>
            <person name="Woyke T."/>
            <person name="Bristow J."/>
            <person name="Eisen J.A."/>
            <person name="Markowitz V."/>
            <person name="Hugenholtz P."/>
            <person name="Kyrpides N.C."/>
            <person name="Klenk H.P."/>
        </authorList>
    </citation>
    <scope>NUCLEOTIDE SEQUENCE [LARGE SCALE GENOMIC DNA]</scope>
    <source>
        <strain evidence="3">DSM 17230 / JCM 13409 / AQ1.S1</strain>
    </source>
</reference>
<dbReference type="BioCyc" id="IAGG583356:GHAH-1314-MONOMER"/>
<dbReference type="CDD" id="cd00729">
    <property type="entry name" value="rubredoxin_SM"/>
    <property type="match status" value="1"/>
</dbReference>
<dbReference type="SUPFAM" id="SSF57802">
    <property type="entry name" value="Rubredoxin-like"/>
    <property type="match status" value="1"/>
</dbReference>
<dbReference type="InterPro" id="IPR048574">
    <property type="entry name" value="RUBY_RBDX"/>
</dbReference>
<dbReference type="InterPro" id="IPR024934">
    <property type="entry name" value="Rubredoxin-like_dom"/>
</dbReference>
<dbReference type="KEGG" id="iag:Igag_1331"/>
<name>E0SQ03_IGNAA</name>
<dbReference type="AlphaFoldDB" id="E0SQ03"/>
<dbReference type="Pfam" id="PF21349">
    <property type="entry name" value="RUBY_RBDX"/>
    <property type="match status" value="1"/>
</dbReference>
<dbReference type="STRING" id="583356.Igag_1331"/>
<protein>
    <submittedName>
        <fullName evidence="2">Rubredoxin-type Fe(Cys)4 protein</fullName>
    </submittedName>
</protein>